<dbReference type="Proteomes" id="UP000243525">
    <property type="component" value="Unassembled WGS sequence"/>
</dbReference>
<gene>
    <name evidence="1" type="ORF">C8N47_102154</name>
</gene>
<proteinExistence type="predicted"/>
<accession>A0A2T5C5I4</accession>
<organism evidence="1 2">
    <name type="scientific">Mangrovibacterium marinum</name>
    <dbReference type="NCBI Taxonomy" id="1639118"/>
    <lineage>
        <taxon>Bacteria</taxon>
        <taxon>Pseudomonadati</taxon>
        <taxon>Bacteroidota</taxon>
        <taxon>Bacteroidia</taxon>
        <taxon>Marinilabiliales</taxon>
        <taxon>Prolixibacteraceae</taxon>
        <taxon>Mangrovibacterium</taxon>
    </lineage>
</organism>
<comment type="caution">
    <text evidence="1">The sequence shown here is derived from an EMBL/GenBank/DDBJ whole genome shotgun (WGS) entry which is preliminary data.</text>
</comment>
<reference evidence="1 2" key="1">
    <citation type="submission" date="2018-04" db="EMBL/GenBank/DDBJ databases">
        <title>Genomic Encyclopedia of Archaeal and Bacterial Type Strains, Phase II (KMG-II): from individual species to whole genera.</title>
        <authorList>
            <person name="Goeker M."/>
        </authorList>
    </citation>
    <scope>NUCLEOTIDE SEQUENCE [LARGE SCALE GENOMIC DNA]</scope>
    <source>
        <strain evidence="1 2">DSM 28823</strain>
    </source>
</reference>
<dbReference type="Gene3D" id="1.40.20.10">
    <property type="entry name" value="CHAD domain"/>
    <property type="match status" value="1"/>
</dbReference>
<name>A0A2T5C5I4_9BACT</name>
<dbReference type="RefSeq" id="WP_107820948.1">
    <property type="nucleotide sequence ID" value="NZ_OY782574.1"/>
</dbReference>
<dbReference type="OrthoDB" id="1115615at2"/>
<dbReference type="AlphaFoldDB" id="A0A2T5C5I4"/>
<evidence type="ECO:0000313" key="2">
    <source>
        <dbReference type="Proteomes" id="UP000243525"/>
    </source>
</evidence>
<sequence>MANSLATEYLRHSRRFLKYLDYCRSRLNEKNIHQLRTSLKRQLCFVKFYGLMAQQPDVLVEAKSAIAGIYKTAGAIREQQLNSQLSQRLLATTDKAYLRQLEQAEQLYREAMKQELAAFDTTSYRKQLSRMARRMRSASEALLCRQAQAFVGQKVEKINQLLSFRTDDERYHACRKHLKQTAFMILYLGSAHGCMPLPDWGDRFKKIDLLIGHWHDCQQFQHSYNQAMRTHRQPHKPAPVLRAMRKLKRSNAKRIAALHRQLNRLLPALAQAYRTA</sequence>
<protein>
    <submittedName>
        <fullName evidence="1">CHAD domain-containing protein</fullName>
    </submittedName>
</protein>
<dbReference type="InterPro" id="IPR038186">
    <property type="entry name" value="CHAD_dom_sf"/>
</dbReference>
<dbReference type="EMBL" id="QAAD01000002">
    <property type="protein sequence ID" value="PTN10169.1"/>
    <property type="molecule type" value="Genomic_DNA"/>
</dbReference>
<keyword evidence="2" id="KW-1185">Reference proteome</keyword>
<evidence type="ECO:0000313" key="1">
    <source>
        <dbReference type="EMBL" id="PTN10169.1"/>
    </source>
</evidence>